<dbReference type="GO" id="GO:0016491">
    <property type="term" value="F:oxidoreductase activity"/>
    <property type="evidence" value="ECO:0007669"/>
    <property type="project" value="InterPro"/>
</dbReference>
<reference evidence="2 3" key="1">
    <citation type="submission" date="2020-08" db="EMBL/GenBank/DDBJ databases">
        <title>Sphingomonas sp. sand1-3 16S ribosomal RNA gene Genome sequencing and assembly.</title>
        <authorList>
            <person name="Kang M."/>
        </authorList>
    </citation>
    <scope>NUCLEOTIDE SEQUENCE [LARGE SCALE GENOMIC DNA]</scope>
    <source>
        <strain evidence="3">sand1-3</strain>
    </source>
</reference>
<dbReference type="Pfam" id="PF03358">
    <property type="entry name" value="FMN_red"/>
    <property type="match status" value="1"/>
</dbReference>
<dbReference type="Gene3D" id="3.40.50.360">
    <property type="match status" value="1"/>
</dbReference>
<evidence type="ECO:0000313" key="2">
    <source>
        <dbReference type="EMBL" id="QNM82973.1"/>
    </source>
</evidence>
<dbReference type="InterPro" id="IPR005025">
    <property type="entry name" value="FMN_Rdtase-like_dom"/>
</dbReference>
<keyword evidence="3" id="KW-1185">Reference proteome</keyword>
<feature type="domain" description="NADPH-dependent FMN reductase-like" evidence="1">
    <location>
        <begin position="7"/>
        <end position="148"/>
    </location>
</feature>
<dbReference type="RefSeq" id="WP_187479928.1">
    <property type="nucleotide sequence ID" value="NZ_CP060697.1"/>
</dbReference>
<accession>A0A7G9L2X4</accession>
<evidence type="ECO:0000259" key="1">
    <source>
        <dbReference type="Pfam" id="PF03358"/>
    </source>
</evidence>
<dbReference type="KEGG" id="ssau:H8M03_00995"/>
<dbReference type="InterPro" id="IPR029039">
    <property type="entry name" value="Flavoprotein-like_sf"/>
</dbReference>
<organism evidence="2 3">
    <name type="scientific">Sphingomonas sabuli</name>
    <dbReference type="NCBI Taxonomy" id="2764186"/>
    <lineage>
        <taxon>Bacteria</taxon>
        <taxon>Pseudomonadati</taxon>
        <taxon>Pseudomonadota</taxon>
        <taxon>Alphaproteobacteria</taxon>
        <taxon>Sphingomonadales</taxon>
        <taxon>Sphingomonadaceae</taxon>
        <taxon>Sphingomonas</taxon>
    </lineage>
</organism>
<protein>
    <submittedName>
        <fullName evidence="2">NAD(P)H-dependent oxidoreductase</fullName>
    </submittedName>
</protein>
<proteinExistence type="predicted"/>
<evidence type="ECO:0000313" key="3">
    <source>
        <dbReference type="Proteomes" id="UP000515861"/>
    </source>
</evidence>
<dbReference type="Proteomes" id="UP000515861">
    <property type="component" value="Chromosome"/>
</dbReference>
<sequence length="207" mass="21971">MKLSAIAINCTLKRGNGESSSTDAMIAVVAKHLREQDVDVGETIRIADHDVKPGVKNDEGDGDEWPAILRKIMAADILIFGTPIWMGQPSSVAKRVLERMDAFLGDATDDGIYPPYGKVAVAAIVGNEDGAHHTAAELFQSLNDVGWTIPAMASCYWVGEAMASKDFKEFDKTPKKVTETAKIVATNAAHLAGLLKGKSYPGAGGSA</sequence>
<gene>
    <name evidence="2" type="ORF">H8M03_00995</name>
</gene>
<dbReference type="SUPFAM" id="SSF52218">
    <property type="entry name" value="Flavoproteins"/>
    <property type="match status" value="1"/>
</dbReference>
<dbReference type="AlphaFoldDB" id="A0A7G9L2X4"/>
<name>A0A7G9L2X4_9SPHN</name>
<dbReference type="EMBL" id="CP060697">
    <property type="protein sequence ID" value="QNM82973.1"/>
    <property type="molecule type" value="Genomic_DNA"/>
</dbReference>